<dbReference type="Proteomes" id="UP000677457">
    <property type="component" value="Unassembled WGS sequence"/>
</dbReference>
<evidence type="ECO:0000313" key="2">
    <source>
        <dbReference type="EMBL" id="GIM83843.1"/>
    </source>
</evidence>
<proteinExistence type="predicted"/>
<reference evidence="3 4" key="1">
    <citation type="submission" date="2019-06" db="EMBL/GenBank/DDBJ databases">
        <title>Sequencing the genomes of 1000 actinobacteria strains.</title>
        <authorList>
            <person name="Klenk H.-P."/>
        </authorList>
    </citation>
    <scope>NUCLEOTIDE SEQUENCE [LARGE SCALE GENOMIC DNA]</scope>
    <source>
        <strain evidence="3 4">DSM 44819</strain>
    </source>
</reference>
<keyword evidence="5" id="KW-1185">Reference proteome</keyword>
<dbReference type="GeneID" id="93770581"/>
<dbReference type="RefSeq" id="WP_012180273.1">
    <property type="nucleotide sequence ID" value="NZ_BOQM01000009.1"/>
</dbReference>
<evidence type="ECO:0000313" key="3">
    <source>
        <dbReference type="EMBL" id="TQL36190.1"/>
    </source>
</evidence>
<comment type="caution">
    <text evidence="3">The sequence shown here is derived from an EMBL/GenBank/DDBJ whole genome shotgun (WGS) entry which is preliminary data.</text>
</comment>
<dbReference type="Pfam" id="PF01323">
    <property type="entry name" value="DSBA"/>
    <property type="match status" value="1"/>
</dbReference>
<dbReference type="PANTHER" id="PTHR13887">
    <property type="entry name" value="GLUTATHIONE S-TRANSFERASE KAPPA"/>
    <property type="match status" value="1"/>
</dbReference>
<dbReference type="GO" id="GO:0016491">
    <property type="term" value="F:oxidoreductase activity"/>
    <property type="evidence" value="ECO:0007669"/>
    <property type="project" value="InterPro"/>
</dbReference>
<evidence type="ECO:0000313" key="5">
    <source>
        <dbReference type="Proteomes" id="UP000677457"/>
    </source>
</evidence>
<accession>A0A542XKA5</accession>
<sequence length="211" mass="22505">MEIDIYADLVCPWCYLGKRRLEQALASYDGVVTVRYRPFQLDPSPVPEPLPLLDTLAAKFGGRGRAQQMADQVARAAAGAGIEFDFDRALAANTFDAHRLVAWATEHGRAGETVEALHRSHFRDGIDIGARPALAAIAGEVGLDATAAHAFLESDGQVAQVHTELAAARELGITSVPTFVLAGRYAVTGAQESPTLLAALTEVRRQLTAGT</sequence>
<evidence type="ECO:0000259" key="1">
    <source>
        <dbReference type="Pfam" id="PF01323"/>
    </source>
</evidence>
<dbReference type="SUPFAM" id="SSF52833">
    <property type="entry name" value="Thioredoxin-like"/>
    <property type="match status" value="1"/>
</dbReference>
<dbReference type="GO" id="GO:0016853">
    <property type="term" value="F:isomerase activity"/>
    <property type="evidence" value="ECO:0007669"/>
    <property type="project" value="UniProtKB-KW"/>
</dbReference>
<dbReference type="EMBL" id="VFOL01000001">
    <property type="protein sequence ID" value="TQL36190.1"/>
    <property type="molecule type" value="Genomic_DNA"/>
</dbReference>
<dbReference type="Gene3D" id="3.40.30.10">
    <property type="entry name" value="Glutaredoxin"/>
    <property type="match status" value="1"/>
</dbReference>
<name>A0A542XKA5_SALAC</name>
<dbReference type="InterPro" id="IPR001853">
    <property type="entry name" value="DSBA-like_thioredoxin_dom"/>
</dbReference>
<reference evidence="2 5" key="2">
    <citation type="submission" date="2021-03" db="EMBL/GenBank/DDBJ databases">
        <title>Whole genome shotgun sequence of Salinispora arenicola NBRC 105043.</title>
        <authorList>
            <person name="Komaki H."/>
            <person name="Tamura T."/>
        </authorList>
    </citation>
    <scope>NUCLEOTIDE SEQUENCE [LARGE SCALE GENOMIC DNA]</scope>
    <source>
        <strain evidence="2 5">NBRC 105043</strain>
    </source>
</reference>
<gene>
    <name evidence="2" type="primary">dsb</name>
    <name evidence="3" type="ORF">FB564_1273</name>
    <name evidence="2" type="ORF">Sar04_14280</name>
</gene>
<dbReference type="OMA" id="DWHPFDL"/>
<evidence type="ECO:0000313" key="4">
    <source>
        <dbReference type="Proteomes" id="UP000315983"/>
    </source>
</evidence>
<feature type="domain" description="DSBA-like thioredoxin" evidence="1">
    <location>
        <begin position="2"/>
        <end position="200"/>
    </location>
</feature>
<dbReference type="AlphaFoldDB" id="A0A542XKA5"/>
<dbReference type="InterPro" id="IPR036249">
    <property type="entry name" value="Thioredoxin-like_sf"/>
</dbReference>
<dbReference type="CDD" id="cd03024">
    <property type="entry name" value="DsbA_FrnE"/>
    <property type="match status" value="1"/>
</dbReference>
<organism evidence="3 4">
    <name type="scientific">Salinispora arenicola</name>
    <dbReference type="NCBI Taxonomy" id="168697"/>
    <lineage>
        <taxon>Bacteria</taxon>
        <taxon>Bacillati</taxon>
        <taxon>Actinomycetota</taxon>
        <taxon>Actinomycetes</taxon>
        <taxon>Micromonosporales</taxon>
        <taxon>Micromonosporaceae</taxon>
        <taxon>Salinispora</taxon>
    </lineage>
</organism>
<dbReference type="Proteomes" id="UP000315983">
    <property type="component" value="Unassembled WGS sequence"/>
</dbReference>
<keyword evidence="3" id="KW-0413">Isomerase</keyword>
<protein>
    <submittedName>
        <fullName evidence="2">DSBA oxidoreductase</fullName>
    </submittedName>
    <submittedName>
        <fullName evidence="3">Putative DsbA family dithiol-disulfide isomerase</fullName>
    </submittedName>
</protein>
<dbReference type="EMBL" id="BOQM01000009">
    <property type="protein sequence ID" value="GIM83843.1"/>
    <property type="molecule type" value="Genomic_DNA"/>
</dbReference>
<dbReference type="PANTHER" id="PTHR13887:SF41">
    <property type="entry name" value="THIOREDOXIN SUPERFAMILY PROTEIN"/>
    <property type="match status" value="1"/>
</dbReference>